<dbReference type="CDD" id="cd22997">
    <property type="entry name" value="GT_LH"/>
    <property type="match status" value="1"/>
</dbReference>
<dbReference type="Pfam" id="PF25342">
    <property type="entry name" value="GT_PLOD"/>
    <property type="match status" value="1"/>
</dbReference>
<dbReference type="EMBL" id="JAGTJJ010000058">
    <property type="protein sequence ID" value="MDC3987762.1"/>
    <property type="molecule type" value="Genomic_DNA"/>
</dbReference>
<evidence type="ECO:0000259" key="1">
    <source>
        <dbReference type="Pfam" id="PF25342"/>
    </source>
</evidence>
<evidence type="ECO:0000313" key="3">
    <source>
        <dbReference type="Proteomes" id="UP001151081"/>
    </source>
</evidence>
<reference evidence="2 3" key="1">
    <citation type="submission" date="2021-04" db="EMBL/GenBank/DDBJ databases">
        <title>Genome analysis of Polyangium sp.</title>
        <authorList>
            <person name="Li Y."/>
            <person name="Wang J."/>
        </authorList>
    </citation>
    <scope>NUCLEOTIDE SEQUENCE [LARGE SCALE GENOMIC DNA]</scope>
    <source>
        <strain evidence="2 3">SDU14</strain>
    </source>
</reference>
<gene>
    <name evidence="2" type="ORF">KEG57_45275</name>
</gene>
<comment type="caution">
    <text evidence="2">The sequence shown here is derived from an EMBL/GenBank/DDBJ whole genome shotgun (WGS) entry which is preliminary data.</text>
</comment>
<organism evidence="2 3">
    <name type="scientific">Polyangium jinanense</name>
    <dbReference type="NCBI Taxonomy" id="2829994"/>
    <lineage>
        <taxon>Bacteria</taxon>
        <taxon>Pseudomonadati</taxon>
        <taxon>Myxococcota</taxon>
        <taxon>Polyangia</taxon>
        <taxon>Polyangiales</taxon>
        <taxon>Polyangiaceae</taxon>
        <taxon>Polyangium</taxon>
    </lineage>
</organism>
<keyword evidence="3" id="KW-1185">Reference proteome</keyword>
<dbReference type="Proteomes" id="UP001151081">
    <property type="component" value="Unassembled WGS sequence"/>
</dbReference>
<dbReference type="InterPro" id="IPR057589">
    <property type="entry name" value="GT_PLOD"/>
</dbReference>
<proteinExistence type="predicted"/>
<name>A0A9X3XC28_9BACT</name>
<protein>
    <recommendedName>
        <fullName evidence="1">PLOD1-3-like GT domain-containing protein</fullName>
    </recommendedName>
</protein>
<feature type="domain" description="PLOD1-3-like GT" evidence="1">
    <location>
        <begin position="104"/>
        <end position="246"/>
    </location>
</feature>
<sequence length="260" mass="29464">MLSTPSHVDAPSEQRVAFIQRTFGTRPLLIHANGIRDAKPGWIRARDAFFAQPPRQIGPVPRLTILTCNNGHEAMGLFERSCAHLGVPCLVRGQGIFPWVNSRHKPLVIHQALQEIDTEYVFFADSRDAILVDDPHLALERFEKLFDCDLLFSGDRINWPSLKEFRQFESSLPGAKESEFRYLNSGGFIGRTAYCRTFYADAVATEPVAEMPDADQGVLKKIFSRHYPHVKLDYRCELFQNLGFVTEDPFEIVPESAPTV</sequence>
<dbReference type="AlphaFoldDB" id="A0A9X3XC28"/>
<accession>A0A9X3XC28</accession>
<dbReference type="RefSeq" id="WP_272422993.1">
    <property type="nucleotide sequence ID" value="NZ_JAGTJJ010000058.1"/>
</dbReference>
<evidence type="ECO:0000313" key="2">
    <source>
        <dbReference type="EMBL" id="MDC3987762.1"/>
    </source>
</evidence>